<accession>A0A2H8TNW9</accession>
<evidence type="ECO:0000256" key="6">
    <source>
        <dbReference type="ARBA" id="ARBA00022989"/>
    </source>
</evidence>
<keyword evidence="6 11" id="KW-1133">Transmembrane helix</keyword>
<evidence type="ECO:0000256" key="2">
    <source>
        <dbReference type="ARBA" id="ARBA00006375"/>
    </source>
</evidence>
<evidence type="ECO:0000256" key="9">
    <source>
        <dbReference type="PROSITE-ProRule" id="PRU00282"/>
    </source>
</evidence>
<dbReference type="Gene3D" id="1.50.40.10">
    <property type="entry name" value="Mitochondrial carrier domain"/>
    <property type="match status" value="2"/>
</dbReference>
<dbReference type="PANTHER" id="PTHR45624">
    <property type="entry name" value="MITOCHONDRIAL BASIC AMINO ACIDS TRANSPORTER-RELATED"/>
    <property type="match status" value="1"/>
</dbReference>
<evidence type="ECO:0000256" key="11">
    <source>
        <dbReference type="SAM" id="Phobius"/>
    </source>
</evidence>
<evidence type="ECO:0000256" key="4">
    <source>
        <dbReference type="ARBA" id="ARBA00022692"/>
    </source>
</evidence>
<keyword evidence="8 9" id="KW-0472">Membrane</keyword>
<feature type="transmembrane region" description="Helical" evidence="11">
    <location>
        <begin position="221"/>
        <end position="240"/>
    </location>
</feature>
<keyword evidence="7" id="KW-0496">Mitochondrion</keyword>
<dbReference type="GO" id="GO:0031966">
    <property type="term" value="C:mitochondrial membrane"/>
    <property type="evidence" value="ECO:0007669"/>
    <property type="project" value="UniProtKB-SubCell"/>
</dbReference>
<comment type="subcellular location">
    <subcellularLocation>
        <location evidence="1">Mitochondrion membrane</location>
        <topology evidence="1">Multi-pass membrane protein</topology>
    </subcellularLocation>
</comment>
<evidence type="ECO:0000256" key="8">
    <source>
        <dbReference type="ARBA" id="ARBA00023136"/>
    </source>
</evidence>
<dbReference type="PANTHER" id="PTHR45624:SF12">
    <property type="entry name" value="MITOCHONDRIAL ORNITHINE TRANSPORTER 1"/>
    <property type="match status" value="1"/>
</dbReference>
<gene>
    <name evidence="12" type="primary">SLC25A15</name>
</gene>
<dbReference type="EMBL" id="GFXV01004030">
    <property type="protein sequence ID" value="MBW15835.1"/>
    <property type="molecule type" value="Transcribed_RNA"/>
</dbReference>
<feature type="repeat" description="Solcar" evidence="9">
    <location>
        <begin position="221"/>
        <end position="306"/>
    </location>
</feature>
<proteinExistence type="inferred from homology"/>
<dbReference type="GO" id="GO:1990575">
    <property type="term" value="P:mitochondrial L-ornithine transmembrane transport"/>
    <property type="evidence" value="ECO:0007669"/>
    <property type="project" value="TreeGrafter"/>
</dbReference>
<dbReference type="PROSITE" id="PS50920">
    <property type="entry name" value="SOLCAR"/>
    <property type="match status" value="3"/>
</dbReference>
<evidence type="ECO:0000256" key="10">
    <source>
        <dbReference type="RuleBase" id="RU000488"/>
    </source>
</evidence>
<dbReference type="InterPro" id="IPR018108">
    <property type="entry name" value="MCP_transmembrane"/>
</dbReference>
<keyword evidence="3 10" id="KW-0813">Transport</keyword>
<evidence type="ECO:0000256" key="1">
    <source>
        <dbReference type="ARBA" id="ARBA00004225"/>
    </source>
</evidence>
<protein>
    <submittedName>
        <fullName evidence="12">Mitochondrial ornithine transporter 1</fullName>
    </submittedName>
</protein>
<dbReference type="InterPro" id="IPR050567">
    <property type="entry name" value="Mitochondrial_Carrier"/>
</dbReference>
<evidence type="ECO:0000256" key="3">
    <source>
        <dbReference type="ARBA" id="ARBA00022448"/>
    </source>
</evidence>
<dbReference type="OrthoDB" id="409586at2759"/>
<organism evidence="12">
    <name type="scientific">Melanaphis sacchari</name>
    <dbReference type="NCBI Taxonomy" id="742174"/>
    <lineage>
        <taxon>Eukaryota</taxon>
        <taxon>Metazoa</taxon>
        <taxon>Ecdysozoa</taxon>
        <taxon>Arthropoda</taxon>
        <taxon>Hexapoda</taxon>
        <taxon>Insecta</taxon>
        <taxon>Pterygota</taxon>
        <taxon>Neoptera</taxon>
        <taxon>Paraneoptera</taxon>
        <taxon>Hemiptera</taxon>
        <taxon>Sternorrhyncha</taxon>
        <taxon>Aphidomorpha</taxon>
        <taxon>Aphidoidea</taxon>
        <taxon>Aphididae</taxon>
        <taxon>Aphidini</taxon>
        <taxon>Melanaphis</taxon>
    </lineage>
</organism>
<dbReference type="InterPro" id="IPR023395">
    <property type="entry name" value="MCP_dom_sf"/>
</dbReference>
<keyword evidence="4 9" id="KW-0812">Transmembrane</keyword>
<evidence type="ECO:0000256" key="5">
    <source>
        <dbReference type="ARBA" id="ARBA00022737"/>
    </source>
</evidence>
<name>A0A2H8TNW9_9HEMI</name>
<feature type="repeat" description="Solcar" evidence="9">
    <location>
        <begin position="118"/>
        <end position="210"/>
    </location>
</feature>
<comment type="similarity">
    <text evidence="2 10">Belongs to the mitochondrial carrier (TC 2.A.29) family.</text>
</comment>
<dbReference type="SUPFAM" id="SSF103506">
    <property type="entry name" value="Mitochondrial carrier"/>
    <property type="match status" value="1"/>
</dbReference>
<dbReference type="Pfam" id="PF00153">
    <property type="entry name" value="Mito_carr"/>
    <property type="match status" value="3"/>
</dbReference>
<reference evidence="12" key="1">
    <citation type="submission" date="2017-10" db="EMBL/GenBank/DDBJ databases">
        <title>Transcriptome Assembly of Sugarcane Aphid Adults.</title>
        <authorList>
            <person name="Scully E.D."/>
            <person name="Palmer N.A."/>
            <person name="Geib S.M."/>
            <person name="Sarath G."/>
            <person name="Sattler S.E."/>
        </authorList>
    </citation>
    <scope>NUCLEOTIDE SEQUENCE</scope>
    <source>
        <tissue evidence="12">Whole body</tissue>
    </source>
</reference>
<dbReference type="GO" id="GO:0000064">
    <property type="term" value="F:L-ornithine transmembrane transporter activity"/>
    <property type="evidence" value="ECO:0007669"/>
    <property type="project" value="TreeGrafter"/>
</dbReference>
<feature type="repeat" description="Solcar" evidence="9">
    <location>
        <begin position="21"/>
        <end position="105"/>
    </location>
</feature>
<evidence type="ECO:0000256" key="7">
    <source>
        <dbReference type="ARBA" id="ARBA00023128"/>
    </source>
</evidence>
<sequence>MNHASDSAAAADPIADGGGTGSSLSDFLAGSLAGVAVVLVGQPLDTVKTKLQTFRGLYTGPVQCLVHTYRKSGLRGLYAGSSPAMVAGVAENSVLFASYGLCQRAVAAVTGARDAKQMDAFSNAMAGCAASLFSSVVLCPAELVKIKLQAGRELAESRGQRFQGSVYRVTKDIMRHRGLGGLFRGLEMTVAREMPSYFCFFGVYEAVREALKPAGRTRADCGLLATTAAGAAGGVLLWTVTFPVDVVKSRIQLDDAMPTRGWTVCMLHMYRNEGVVALYSGLAPTLIRCVPSSAVLFLVYEYTKKLFDP</sequence>
<feature type="transmembrane region" description="Helical" evidence="11">
    <location>
        <begin position="276"/>
        <end position="300"/>
    </location>
</feature>
<evidence type="ECO:0000313" key="12">
    <source>
        <dbReference type="EMBL" id="MBW15835.1"/>
    </source>
</evidence>
<keyword evidence="5" id="KW-0677">Repeat</keyword>
<dbReference type="AlphaFoldDB" id="A0A2H8TNW9"/>